<dbReference type="GO" id="GO:0005634">
    <property type="term" value="C:nucleus"/>
    <property type="evidence" value="ECO:0007669"/>
    <property type="project" value="TreeGrafter"/>
</dbReference>
<dbReference type="GO" id="GO:0045145">
    <property type="term" value="F:single-stranded DNA 5'-3' DNA exonuclease activity"/>
    <property type="evidence" value="ECO:0007669"/>
    <property type="project" value="InterPro"/>
</dbReference>
<comment type="similarity">
    <text evidence="1">Belongs to the EXO5 family.</text>
</comment>
<comment type="caution">
    <text evidence="3">The sequence shown here is derived from an EMBL/GenBank/DDBJ whole genome shotgun (WGS) entry which is preliminary data.</text>
</comment>
<feature type="region of interest" description="Disordered" evidence="2">
    <location>
        <begin position="441"/>
        <end position="465"/>
    </location>
</feature>
<dbReference type="GO" id="GO:0036297">
    <property type="term" value="P:interstrand cross-link repair"/>
    <property type="evidence" value="ECO:0007669"/>
    <property type="project" value="TreeGrafter"/>
</dbReference>
<evidence type="ECO:0000313" key="3">
    <source>
        <dbReference type="EMBL" id="KNE90818.1"/>
    </source>
</evidence>
<organism evidence="3 4">
    <name type="scientific">Puccinia striiformis f. sp. tritici PST-78</name>
    <dbReference type="NCBI Taxonomy" id="1165861"/>
    <lineage>
        <taxon>Eukaryota</taxon>
        <taxon>Fungi</taxon>
        <taxon>Dikarya</taxon>
        <taxon>Basidiomycota</taxon>
        <taxon>Pucciniomycotina</taxon>
        <taxon>Pucciniomycetes</taxon>
        <taxon>Pucciniales</taxon>
        <taxon>Pucciniaceae</taxon>
        <taxon>Puccinia</taxon>
    </lineage>
</organism>
<evidence type="ECO:0000256" key="2">
    <source>
        <dbReference type="SAM" id="MobiDB-lite"/>
    </source>
</evidence>
<dbReference type="PANTHER" id="PTHR14464:SF4">
    <property type="entry name" value="EXONUCLEASE V"/>
    <property type="match status" value="1"/>
</dbReference>
<reference evidence="4" key="1">
    <citation type="submission" date="2014-03" db="EMBL/GenBank/DDBJ databases">
        <title>The Genome Sequence of Puccinia striiformis f. sp. tritici PST-78.</title>
        <authorList>
            <consortium name="The Broad Institute Genome Sequencing Platform"/>
            <person name="Cuomo C."/>
            <person name="Hulbert S."/>
            <person name="Chen X."/>
            <person name="Walker B."/>
            <person name="Young S.K."/>
            <person name="Zeng Q."/>
            <person name="Gargeya S."/>
            <person name="Fitzgerald M."/>
            <person name="Haas B."/>
            <person name="Abouelleil A."/>
            <person name="Alvarado L."/>
            <person name="Arachchi H.M."/>
            <person name="Berlin A.M."/>
            <person name="Chapman S.B."/>
            <person name="Goldberg J."/>
            <person name="Griggs A."/>
            <person name="Gujja S."/>
            <person name="Hansen M."/>
            <person name="Howarth C."/>
            <person name="Imamovic A."/>
            <person name="Larimer J."/>
            <person name="McCowan C."/>
            <person name="Montmayeur A."/>
            <person name="Murphy C."/>
            <person name="Neiman D."/>
            <person name="Pearson M."/>
            <person name="Priest M."/>
            <person name="Roberts A."/>
            <person name="Saif S."/>
            <person name="Shea T."/>
            <person name="Sisk P."/>
            <person name="Sykes S."/>
            <person name="Wortman J."/>
            <person name="Nusbaum C."/>
            <person name="Birren B."/>
        </authorList>
    </citation>
    <scope>NUCLEOTIDE SEQUENCE [LARGE SCALE GENOMIC DNA]</scope>
    <source>
        <strain evidence="4">race PST-78</strain>
    </source>
</reference>
<dbReference type="GO" id="GO:0005739">
    <property type="term" value="C:mitochondrion"/>
    <property type="evidence" value="ECO:0007669"/>
    <property type="project" value="TreeGrafter"/>
</dbReference>
<feature type="compositionally biased region" description="Polar residues" evidence="2">
    <location>
        <begin position="7"/>
        <end position="22"/>
    </location>
</feature>
<protein>
    <recommendedName>
        <fullName evidence="5">Exonuclease V</fullName>
    </recommendedName>
</protein>
<name>A0A0L0UUV9_9BASI</name>
<dbReference type="OrthoDB" id="354769at2759"/>
<gene>
    <name evidence="3" type="ORF">PSTG_15732</name>
</gene>
<evidence type="ECO:0008006" key="5">
    <source>
        <dbReference type="Google" id="ProtNLM"/>
    </source>
</evidence>
<proteinExistence type="inferred from homology"/>
<dbReference type="AlphaFoldDB" id="A0A0L0UUV9"/>
<feature type="region of interest" description="Disordered" evidence="2">
    <location>
        <begin position="1"/>
        <end position="41"/>
    </location>
</feature>
<keyword evidence="4" id="KW-1185">Reference proteome</keyword>
<evidence type="ECO:0000256" key="1">
    <source>
        <dbReference type="ARBA" id="ARBA00009797"/>
    </source>
</evidence>
<feature type="compositionally biased region" description="Acidic residues" evidence="2">
    <location>
        <begin position="28"/>
        <end position="41"/>
    </location>
</feature>
<evidence type="ECO:0000313" key="4">
    <source>
        <dbReference type="Proteomes" id="UP000054564"/>
    </source>
</evidence>
<accession>A0A0L0UUV9</accession>
<dbReference type="Pfam" id="PF09810">
    <property type="entry name" value="Exo5"/>
    <property type="match status" value="1"/>
</dbReference>
<dbReference type="PANTHER" id="PTHR14464">
    <property type="entry name" value="EXONUCLEASE V"/>
    <property type="match status" value="1"/>
</dbReference>
<feature type="region of interest" description="Disordered" evidence="2">
    <location>
        <begin position="480"/>
        <end position="509"/>
    </location>
</feature>
<dbReference type="EMBL" id="AJIL01000234">
    <property type="protein sequence ID" value="KNE90818.1"/>
    <property type="molecule type" value="Genomic_DNA"/>
</dbReference>
<dbReference type="InterPro" id="IPR019190">
    <property type="entry name" value="EXOV"/>
</dbReference>
<dbReference type="Proteomes" id="UP000054564">
    <property type="component" value="Unassembled WGS sequence"/>
</dbReference>
<sequence length="608" mass="68559">MTKPSESKNSNSIQEQQESPTPQIAQIQDDDQDDQDDFDEPIWDEINLGKIQSIETQFYESSSSSKKKREILDPAQHQQLVIKTLADRFDSLLRPSITNNGLYQRFRAQRAFLSVSDLVSCLWCEVQVEYGLLGKRYLKPNQRPKTFTSSTGKQIKVNTKMVISRQNILDGGIKVHNKLEKEVAAPKVQVKVKTKVDSWALKVMNTMVSLSLLRSTGMMREIPVWGFIGGFLIQGIVDQIDLVSKSASDLEQVENLCKGYSVRISDSKTTQGEKLPPPGYTESARYQLMLYKYLYDQHASGLFDLERFGRHLEIDMDERMSTTFMKDATPILTNLMIEESDSIPTTLREIFEHYQHLITLIGVSENTLEIVYRKRGTTRPVPSLLLAGNPLKKIKKTEGEEPIPTTTATTVTAGLSTSLVDPHLLDTSNQELLIDPMLLQCSPSSSSKKTDHQPDTSPTKPAKVNSSKTVLEWLKVDEKNESKTDLSSDNQVDIEEESTDTSIDEKLQDEEENDPILVSLGPTCSSFESLVPISDSQSKDRAVIGKFQFSFHPLEFVKFVSRTLHFWNGDSKPVGVDLKSSNKCSPCEFKDDCEWRSKLSKKIINSIP</sequence>
<feature type="compositionally biased region" description="Polar residues" evidence="2">
    <location>
        <begin position="455"/>
        <end position="465"/>
    </location>
</feature>